<evidence type="ECO:0000256" key="4">
    <source>
        <dbReference type="ARBA" id="ARBA00022475"/>
    </source>
</evidence>
<comment type="similarity">
    <text evidence="2">Belongs to the AzlC family.</text>
</comment>
<feature type="transmembrane region" description="Helical" evidence="8">
    <location>
        <begin position="194"/>
        <end position="214"/>
    </location>
</feature>
<keyword evidence="10" id="KW-1185">Reference proteome</keyword>
<dbReference type="InterPro" id="IPR011606">
    <property type="entry name" value="Brnchd-chn_aa_trnsp_permease"/>
</dbReference>
<keyword evidence="7 8" id="KW-0472">Membrane</keyword>
<sequence>MSEHLRPVVFTRAGALKGARDALPMALSSIAFGLVFGVAARQAGLSLAEASLMSALVFAGSSQFVAIGIWGSPVPVFAVVLATLIVNARHLLMGASLRPWYSRLTRRQAYGSLFFMTDTNWPLQLQAFLRGEREGAVLVGSGLFMLSTWVASTAFGHAAGAAIGDPRTWGLDFTVVAFFAAVLVKLWRGRGDAMPWLIAAVTAVAVHLAVPGFWHVIAGALAGSIAGAIRDTSGKAGHGA</sequence>
<dbReference type="Pfam" id="PF03591">
    <property type="entry name" value="AzlC"/>
    <property type="match status" value="1"/>
</dbReference>
<keyword evidence="5 8" id="KW-0812">Transmembrane</keyword>
<feature type="transmembrane region" description="Helical" evidence="8">
    <location>
        <begin position="22"/>
        <end position="40"/>
    </location>
</feature>
<dbReference type="GO" id="GO:1903785">
    <property type="term" value="P:L-valine transmembrane transport"/>
    <property type="evidence" value="ECO:0007669"/>
    <property type="project" value="TreeGrafter"/>
</dbReference>
<evidence type="ECO:0000313" key="9">
    <source>
        <dbReference type="EMBL" id="ROQ01779.1"/>
    </source>
</evidence>
<dbReference type="RefSeq" id="WP_123688508.1">
    <property type="nucleotide sequence ID" value="NZ_AP019700.1"/>
</dbReference>
<keyword evidence="6 8" id="KW-1133">Transmembrane helix</keyword>
<organism evidence="9 10">
    <name type="scientific">Stella humosa</name>
    <dbReference type="NCBI Taxonomy" id="94"/>
    <lineage>
        <taxon>Bacteria</taxon>
        <taxon>Pseudomonadati</taxon>
        <taxon>Pseudomonadota</taxon>
        <taxon>Alphaproteobacteria</taxon>
        <taxon>Rhodospirillales</taxon>
        <taxon>Stellaceae</taxon>
        <taxon>Stella</taxon>
    </lineage>
</organism>
<accession>A0A3N1MEQ3</accession>
<dbReference type="Proteomes" id="UP000278222">
    <property type="component" value="Unassembled WGS sequence"/>
</dbReference>
<gene>
    <name evidence="9" type="ORF">EDC65_0966</name>
</gene>
<comment type="caution">
    <text evidence="9">The sequence shown here is derived from an EMBL/GenBank/DDBJ whole genome shotgun (WGS) entry which is preliminary data.</text>
</comment>
<evidence type="ECO:0000313" key="10">
    <source>
        <dbReference type="Proteomes" id="UP000278222"/>
    </source>
</evidence>
<evidence type="ECO:0000256" key="3">
    <source>
        <dbReference type="ARBA" id="ARBA00022448"/>
    </source>
</evidence>
<feature type="transmembrane region" description="Helical" evidence="8">
    <location>
        <begin position="136"/>
        <end position="163"/>
    </location>
</feature>
<dbReference type="AlphaFoldDB" id="A0A3N1MEQ3"/>
<dbReference type="GO" id="GO:0005886">
    <property type="term" value="C:plasma membrane"/>
    <property type="evidence" value="ECO:0007669"/>
    <property type="project" value="UniProtKB-SubCell"/>
</dbReference>
<keyword evidence="3" id="KW-0813">Transport</keyword>
<dbReference type="PANTHER" id="PTHR34979:SF1">
    <property type="entry name" value="INNER MEMBRANE PROTEIN YGAZ"/>
    <property type="match status" value="1"/>
</dbReference>
<proteinExistence type="inferred from homology"/>
<evidence type="ECO:0000256" key="7">
    <source>
        <dbReference type="ARBA" id="ARBA00023136"/>
    </source>
</evidence>
<evidence type="ECO:0000256" key="8">
    <source>
        <dbReference type="SAM" id="Phobius"/>
    </source>
</evidence>
<dbReference type="OrthoDB" id="9803444at2"/>
<dbReference type="EMBL" id="RJKX01000011">
    <property type="protein sequence ID" value="ROQ01779.1"/>
    <property type="molecule type" value="Genomic_DNA"/>
</dbReference>
<name>A0A3N1MEQ3_9PROT</name>
<evidence type="ECO:0000256" key="5">
    <source>
        <dbReference type="ARBA" id="ARBA00022692"/>
    </source>
</evidence>
<reference evidence="9 10" key="1">
    <citation type="submission" date="2018-11" db="EMBL/GenBank/DDBJ databases">
        <title>Genomic Encyclopedia of Type Strains, Phase IV (KMG-IV): sequencing the most valuable type-strain genomes for metagenomic binning, comparative biology and taxonomic classification.</title>
        <authorList>
            <person name="Goeker M."/>
        </authorList>
    </citation>
    <scope>NUCLEOTIDE SEQUENCE [LARGE SCALE GENOMIC DNA]</scope>
    <source>
        <strain evidence="9 10">DSM 5900</strain>
    </source>
</reference>
<evidence type="ECO:0000256" key="2">
    <source>
        <dbReference type="ARBA" id="ARBA00010735"/>
    </source>
</evidence>
<protein>
    <submittedName>
        <fullName evidence="9">4-azaleucine resistance transporter AzlC</fullName>
    </submittedName>
</protein>
<comment type="subcellular location">
    <subcellularLocation>
        <location evidence="1">Cell membrane</location>
        <topology evidence="1">Multi-pass membrane protein</topology>
    </subcellularLocation>
</comment>
<keyword evidence="4" id="KW-1003">Cell membrane</keyword>
<evidence type="ECO:0000256" key="1">
    <source>
        <dbReference type="ARBA" id="ARBA00004651"/>
    </source>
</evidence>
<dbReference type="PANTHER" id="PTHR34979">
    <property type="entry name" value="INNER MEMBRANE PROTEIN YGAZ"/>
    <property type="match status" value="1"/>
</dbReference>
<feature type="transmembrane region" description="Helical" evidence="8">
    <location>
        <begin position="169"/>
        <end position="187"/>
    </location>
</feature>
<evidence type="ECO:0000256" key="6">
    <source>
        <dbReference type="ARBA" id="ARBA00022989"/>
    </source>
</evidence>